<evidence type="ECO:0000256" key="2">
    <source>
        <dbReference type="SAM" id="SignalP"/>
    </source>
</evidence>
<dbReference type="RefSeq" id="WP_106329392.1">
    <property type="nucleotide sequence ID" value="NZ_BOMO01000152.1"/>
</dbReference>
<organism evidence="3 4">
    <name type="scientific">Actinoplanes italicus</name>
    <dbReference type="NCBI Taxonomy" id="113567"/>
    <lineage>
        <taxon>Bacteria</taxon>
        <taxon>Bacillati</taxon>
        <taxon>Actinomycetota</taxon>
        <taxon>Actinomycetes</taxon>
        <taxon>Micromonosporales</taxon>
        <taxon>Micromonosporaceae</taxon>
        <taxon>Actinoplanes</taxon>
    </lineage>
</organism>
<evidence type="ECO:0008006" key="5">
    <source>
        <dbReference type="Google" id="ProtNLM"/>
    </source>
</evidence>
<dbReference type="OrthoDB" id="158862at2"/>
<proteinExistence type="predicted"/>
<sequence>MVNYLRHLKPAIAAVTASAVATAALPTGALATGVSRPGSDGTATARAAAPYSAADIVVKRETDRHIVPGDIGIISFSLRAPSDAQAGAVGFSVPLTGMPPGFEILKMSNGMLNECPVDRLAQRAWCPDVEMFAGGVGWVELAVNVAPNAPRDLDWSDVPVTVSMPASSAESVQDFASTRPCDDPPVPNRTDLRLDPVDESGYGRLNGRRTPICGSLAGPTRPGKVIIDFQAVGSTTWEELATITTDGYYDHFCKDFRQRINGKVRARFDGDADYPPASVEMRLPVVNAGLTGWVSKGASKKGKTVTMTATVVPSPRKVLLQWATQGSGWHTVKTVTSPANGRITLTWKPAKKGKYWLRAYLTGDHKAGSSGAWVRVQHVT</sequence>
<protein>
    <recommendedName>
        <fullName evidence="5">Ig-like domain-containing protein</fullName>
    </recommendedName>
</protein>
<evidence type="ECO:0000313" key="3">
    <source>
        <dbReference type="EMBL" id="PRX12606.1"/>
    </source>
</evidence>
<reference evidence="3 4" key="1">
    <citation type="submission" date="2018-03" db="EMBL/GenBank/DDBJ databases">
        <title>Genomic Encyclopedia of Archaeal and Bacterial Type Strains, Phase II (KMG-II): from individual species to whole genera.</title>
        <authorList>
            <person name="Goeker M."/>
        </authorList>
    </citation>
    <scope>NUCLEOTIDE SEQUENCE [LARGE SCALE GENOMIC DNA]</scope>
    <source>
        <strain evidence="3 4">DSM 43146</strain>
    </source>
</reference>
<keyword evidence="2" id="KW-0732">Signal</keyword>
<gene>
    <name evidence="3" type="ORF">CLV67_12729</name>
</gene>
<feature type="signal peptide" evidence="2">
    <location>
        <begin position="1"/>
        <end position="23"/>
    </location>
</feature>
<dbReference type="AlphaFoldDB" id="A0A2T0JXU5"/>
<name>A0A2T0JXU5_9ACTN</name>
<accession>A0A2T0JXU5</accession>
<dbReference type="Proteomes" id="UP000239415">
    <property type="component" value="Unassembled WGS sequence"/>
</dbReference>
<feature type="region of interest" description="Disordered" evidence="1">
    <location>
        <begin position="169"/>
        <end position="200"/>
    </location>
</feature>
<feature type="chain" id="PRO_5039641162" description="Ig-like domain-containing protein" evidence="2">
    <location>
        <begin position="24"/>
        <end position="380"/>
    </location>
</feature>
<evidence type="ECO:0000256" key="1">
    <source>
        <dbReference type="SAM" id="MobiDB-lite"/>
    </source>
</evidence>
<comment type="caution">
    <text evidence="3">The sequence shown here is derived from an EMBL/GenBank/DDBJ whole genome shotgun (WGS) entry which is preliminary data.</text>
</comment>
<dbReference type="EMBL" id="PVMZ01000027">
    <property type="protein sequence ID" value="PRX12606.1"/>
    <property type="molecule type" value="Genomic_DNA"/>
</dbReference>
<keyword evidence="4" id="KW-1185">Reference proteome</keyword>
<evidence type="ECO:0000313" key="4">
    <source>
        <dbReference type="Proteomes" id="UP000239415"/>
    </source>
</evidence>